<organism evidence="2 3">
    <name type="scientific">Alkalimarinus alittae</name>
    <dbReference type="NCBI Taxonomy" id="2961619"/>
    <lineage>
        <taxon>Bacteria</taxon>
        <taxon>Pseudomonadati</taxon>
        <taxon>Pseudomonadota</taxon>
        <taxon>Gammaproteobacteria</taxon>
        <taxon>Alteromonadales</taxon>
        <taxon>Alteromonadaceae</taxon>
        <taxon>Alkalimarinus</taxon>
    </lineage>
</organism>
<evidence type="ECO:0000259" key="1">
    <source>
        <dbReference type="Pfam" id="PF23019"/>
    </source>
</evidence>
<dbReference type="SUPFAM" id="SSF88713">
    <property type="entry name" value="Glycoside hydrolase/deacetylase"/>
    <property type="match status" value="1"/>
</dbReference>
<dbReference type="InterPro" id="IPR011330">
    <property type="entry name" value="Glyco_hydro/deAcase_b/a-brl"/>
</dbReference>
<dbReference type="Proteomes" id="UP001163739">
    <property type="component" value="Chromosome"/>
</dbReference>
<sequence length="433" mass="50099">MDSKSANKSVISIIGEGKRLSVNDTFLSHVKNNWLDATLTITTPLKRWNVKQHITLTNLCDGSLPVLFGSNAIEDEYLQRDQNNIYLELDIFGSAFFMLTRYEEALCKTKDSHSRFPSDQAISIKENIIHRPIINEYIEVLWACINELWPLLDRRERTFSIQPTHDVDAPYERRLLTLSGTLKRSIKDITIRKSYALAIKTLLNSVWARYKDLSVDPYFTFDAIMGLSEKLGLTSHFYFITNRSSGLLDGDYDIDDSEIKALINTINKRGHYVGLHPSYHSLANREQLQFEFERLRQACTHLNQKEFGGRQHYLRWDAKNTFSDWDNVGLSYDSSLSYPEVAGFRAGICYEYSTYDLLNRTKLNLKEIPLIVMESSVIDKQYMGLGTGEPALEYILLLKKTCQKFNGNFCILWHNHRLIKKNELTLYTKVLSQ</sequence>
<proteinExistence type="predicted"/>
<protein>
    <submittedName>
        <fullName evidence="2">Polysaccharide deacetylase family protein</fullName>
    </submittedName>
</protein>
<reference evidence="2" key="1">
    <citation type="submission" date="2022-06" db="EMBL/GenBank/DDBJ databases">
        <title>Alkalimarinus sp. nov., isolated from gut of a Alitta virens.</title>
        <authorList>
            <person name="Yang A.I."/>
            <person name="Shin N.-R."/>
        </authorList>
    </citation>
    <scope>NUCLEOTIDE SEQUENCE</scope>
    <source>
        <strain evidence="2">A2M4</strain>
    </source>
</reference>
<dbReference type="Pfam" id="PF23019">
    <property type="entry name" value="DUF7033"/>
    <property type="match status" value="1"/>
</dbReference>
<dbReference type="InterPro" id="IPR054297">
    <property type="entry name" value="DUF7033"/>
</dbReference>
<dbReference type="RefSeq" id="WP_265046647.1">
    <property type="nucleotide sequence ID" value="NZ_CP100390.1"/>
</dbReference>
<dbReference type="Gene3D" id="3.20.20.370">
    <property type="entry name" value="Glycoside hydrolase/deacetylase"/>
    <property type="match status" value="1"/>
</dbReference>
<keyword evidence="3" id="KW-1185">Reference proteome</keyword>
<name>A0ABY6MZ97_9ALTE</name>
<dbReference type="EMBL" id="CP100390">
    <property type="protein sequence ID" value="UZE95158.1"/>
    <property type="molecule type" value="Genomic_DNA"/>
</dbReference>
<feature type="domain" description="DUF7033" evidence="1">
    <location>
        <begin position="88"/>
        <end position="172"/>
    </location>
</feature>
<gene>
    <name evidence="2" type="ORF">NKI27_13925</name>
</gene>
<evidence type="ECO:0000313" key="3">
    <source>
        <dbReference type="Proteomes" id="UP001163739"/>
    </source>
</evidence>
<evidence type="ECO:0000313" key="2">
    <source>
        <dbReference type="EMBL" id="UZE95158.1"/>
    </source>
</evidence>
<dbReference type="CDD" id="cd10931">
    <property type="entry name" value="CE4_u7"/>
    <property type="match status" value="1"/>
</dbReference>
<accession>A0ABY6MZ97</accession>